<evidence type="ECO:0000256" key="1">
    <source>
        <dbReference type="SAM" id="MobiDB-lite"/>
    </source>
</evidence>
<sequence length="472" mass="51678">MSQAVLAELVNVEILRATGHPGSISAKSVSDWERGWYTWPAKDVRPALCRVLKVQDPADLGFYKRRPARPAGSDDGQPGSASLLSLSPSDLADVEGLTGRLEVPGGRSFHGVELSALYQPVNESEDLAVAITPTPALVSTLGRPDRRTVLVAADRPRDDAIYLADGKQLVRRAMQRMEAQAVPTAYRLDDLAIGIIWAVVNTDAALLADDGALDAARQALIHYEELPASAATLTEVPEINDVSRQWLGSSFCARHITRYLGRLSSPPLFWTKDQRGEEASAWLLWTHKLDYLRQTSRRFANAQRAFCVPEHAVRTSPKYERVLLLLAMALMEAFGIEVLVTPDPELSEIEGFVLADDVIVASWLRGPSLWYVDAGAPPSRRATYSAIADQLSADSIISQPTAFRRLQAAAAYLDIPWTWFATRCRELAAVGVDGLAHPRSRLLSTKGLNTAIRYVAYLDRLATAEGADNASR</sequence>
<dbReference type="Proteomes" id="UP000295388">
    <property type="component" value="Unassembled WGS sequence"/>
</dbReference>
<evidence type="ECO:0000313" key="2">
    <source>
        <dbReference type="EMBL" id="TDO27957.1"/>
    </source>
</evidence>
<gene>
    <name evidence="2" type="ORF">EV643_15015</name>
</gene>
<reference evidence="2 3" key="1">
    <citation type="submission" date="2019-03" db="EMBL/GenBank/DDBJ databases">
        <title>Genomic Encyclopedia of Type Strains, Phase III (KMG-III): the genomes of soil and plant-associated and newly described type strains.</title>
        <authorList>
            <person name="Whitman W."/>
        </authorList>
    </citation>
    <scope>NUCLEOTIDE SEQUENCE [LARGE SCALE GENOMIC DNA]</scope>
    <source>
        <strain evidence="2 3">VKM Ac-2527</strain>
    </source>
</reference>
<evidence type="ECO:0000313" key="3">
    <source>
        <dbReference type="Proteomes" id="UP000295388"/>
    </source>
</evidence>
<proteinExistence type="predicted"/>
<accession>A0A4R6IZM9</accession>
<feature type="region of interest" description="Disordered" evidence="1">
    <location>
        <begin position="63"/>
        <end position="86"/>
    </location>
</feature>
<dbReference type="AlphaFoldDB" id="A0A4R6IZM9"/>
<organism evidence="2 3">
    <name type="scientific">Kribbella caucasensis</name>
    <dbReference type="NCBI Taxonomy" id="2512215"/>
    <lineage>
        <taxon>Bacteria</taxon>
        <taxon>Bacillati</taxon>
        <taxon>Actinomycetota</taxon>
        <taxon>Actinomycetes</taxon>
        <taxon>Propionibacteriales</taxon>
        <taxon>Kribbellaceae</taxon>
        <taxon>Kribbella</taxon>
    </lineage>
</organism>
<comment type="caution">
    <text evidence="2">The sequence shown here is derived from an EMBL/GenBank/DDBJ whole genome shotgun (WGS) entry which is preliminary data.</text>
</comment>
<name>A0A4R6IZM9_9ACTN</name>
<dbReference type="EMBL" id="SNWQ01000050">
    <property type="protein sequence ID" value="TDO27957.1"/>
    <property type="molecule type" value="Genomic_DNA"/>
</dbReference>
<keyword evidence="3" id="KW-1185">Reference proteome</keyword>
<protein>
    <submittedName>
        <fullName evidence="2">Uncharacterized protein</fullName>
    </submittedName>
</protein>